<evidence type="ECO:0000256" key="1">
    <source>
        <dbReference type="SAM" id="SignalP"/>
    </source>
</evidence>
<evidence type="ECO:0000313" key="2">
    <source>
        <dbReference type="EMBL" id="QDU54362.1"/>
    </source>
</evidence>
<dbReference type="EMBL" id="CP036278">
    <property type="protein sequence ID" value="QDU54362.1"/>
    <property type="molecule type" value="Genomic_DNA"/>
</dbReference>
<keyword evidence="3" id="KW-1185">Reference proteome</keyword>
<feature type="signal peptide" evidence="1">
    <location>
        <begin position="1"/>
        <end position="23"/>
    </location>
</feature>
<dbReference type="InterPro" id="IPR047676">
    <property type="entry name" value="FxLYD_dom"/>
</dbReference>
<keyword evidence="1" id="KW-0732">Signal</keyword>
<organism evidence="2 3">
    <name type="scientific">Aeoliella mucimassa</name>
    <dbReference type="NCBI Taxonomy" id="2527972"/>
    <lineage>
        <taxon>Bacteria</taxon>
        <taxon>Pseudomonadati</taxon>
        <taxon>Planctomycetota</taxon>
        <taxon>Planctomycetia</taxon>
        <taxon>Pirellulales</taxon>
        <taxon>Lacipirellulaceae</taxon>
        <taxon>Aeoliella</taxon>
    </lineage>
</organism>
<dbReference type="AlphaFoldDB" id="A0A518AI07"/>
<sequence length="130" mass="14131" precursor="true">MYRTVLSAVALSIACCLATSAEAREIKSVKFEVLDSSSVGLPFTPRKVEWVLGKVRVEGTVRNTSPDDYEWIEVVYTALDRNGNVLGSDVWHVTPLQLASGEIGEVDGDLINTKGRIPSVIQVEIVGETP</sequence>
<feature type="chain" id="PRO_5021907343" description="Bacterial OB-fold domain-containing protein" evidence="1">
    <location>
        <begin position="24"/>
        <end position="130"/>
    </location>
</feature>
<accession>A0A518AI07</accession>
<evidence type="ECO:0000313" key="3">
    <source>
        <dbReference type="Proteomes" id="UP000315750"/>
    </source>
</evidence>
<dbReference type="KEGG" id="amuc:Pan181_05430"/>
<gene>
    <name evidence="2" type="ORF">Pan181_05430</name>
</gene>
<dbReference type="Proteomes" id="UP000315750">
    <property type="component" value="Chromosome"/>
</dbReference>
<protein>
    <recommendedName>
        <fullName evidence="4">Bacterial OB-fold domain-containing protein</fullName>
    </recommendedName>
</protein>
<dbReference type="NCBIfam" id="NF038353">
    <property type="entry name" value="FxLYD_dom"/>
    <property type="match status" value="1"/>
</dbReference>
<name>A0A518AI07_9BACT</name>
<dbReference type="PROSITE" id="PS51257">
    <property type="entry name" value="PROKAR_LIPOPROTEIN"/>
    <property type="match status" value="1"/>
</dbReference>
<evidence type="ECO:0008006" key="4">
    <source>
        <dbReference type="Google" id="ProtNLM"/>
    </source>
</evidence>
<reference evidence="2 3" key="1">
    <citation type="submission" date="2019-02" db="EMBL/GenBank/DDBJ databases">
        <title>Deep-cultivation of Planctomycetes and their phenomic and genomic characterization uncovers novel biology.</title>
        <authorList>
            <person name="Wiegand S."/>
            <person name="Jogler M."/>
            <person name="Boedeker C."/>
            <person name="Pinto D."/>
            <person name="Vollmers J."/>
            <person name="Rivas-Marin E."/>
            <person name="Kohn T."/>
            <person name="Peeters S.H."/>
            <person name="Heuer A."/>
            <person name="Rast P."/>
            <person name="Oberbeckmann S."/>
            <person name="Bunk B."/>
            <person name="Jeske O."/>
            <person name="Meyerdierks A."/>
            <person name="Storesund J.E."/>
            <person name="Kallscheuer N."/>
            <person name="Luecker S."/>
            <person name="Lage O.M."/>
            <person name="Pohl T."/>
            <person name="Merkel B.J."/>
            <person name="Hornburger P."/>
            <person name="Mueller R.-W."/>
            <person name="Bruemmer F."/>
            <person name="Labrenz M."/>
            <person name="Spormann A.M."/>
            <person name="Op den Camp H."/>
            <person name="Overmann J."/>
            <person name="Amann R."/>
            <person name="Jetten M.S.M."/>
            <person name="Mascher T."/>
            <person name="Medema M.H."/>
            <person name="Devos D.P."/>
            <person name="Kaster A.-K."/>
            <person name="Ovreas L."/>
            <person name="Rohde M."/>
            <person name="Galperin M.Y."/>
            <person name="Jogler C."/>
        </authorList>
    </citation>
    <scope>NUCLEOTIDE SEQUENCE [LARGE SCALE GENOMIC DNA]</scope>
    <source>
        <strain evidence="2 3">Pan181</strain>
    </source>
</reference>
<proteinExistence type="predicted"/>